<comment type="caution">
    <text evidence="1">The sequence shown here is derived from an EMBL/GenBank/DDBJ whole genome shotgun (WGS) entry which is preliminary data.</text>
</comment>
<name>A0ACB0XPS7_MELEN</name>
<accession>A0ACB0XPS7</accession>
<dbReference type="Proteomes" id="UP001497535">
    <property type="component" value="Unassembled WGS sequence"/>
</dbReference>
<evidence type="ECO:0000313" key="2">
    <source>
        <dbReference type="Proteomes" id="UP001497535"/>
    </source>
</evidence>
<dbReference type="EMBL" id="CAVMJV010000002">
    <property type="protein sequence ID" value="CAK5012263.1"/>
    <property type="molecule type" value="Genomic_DNA"/>
</dbReference>
<evidence type="ECO:0000313" key="1">
    <source>
        <dbReference type="EMBL" id="CAK5012263.1"/>
    </source>
</evidence>
<sequence length="146" mass="16212">MGRVEKKPTFIANKFSDFPLSPVTLKGLKDSNFTTPTDIQLLSLKHSLVGKDVVGAAKTGSGKTLALLIPLLECLWRNKWTKFDGLGAIVITPTRELAFQIFQVLNNIGSYHDFSAALLIGGFFFRFFSRKIGSTPPTYRRAITLF</sequence>
<gene>
    <name evidence="1" type="ORF">MENTE1834_LOCUS2072</name>
</gene>
<proteinExistence type="predicted"/>
<reference evidence="1" key="1">
    <citation type="submission" date="2023-11" db="EMBL/GenBank/DDBJ databases">
        <authorList>
            <person name="Poullet M."/>
        </authorList>
    </citation>
    <scope>NUCLEOTIDE SEQUENCE</scope>
    <source>
        <strain evidence="1">E1834</strain>
    </source>
</reference>
<organism evidence="1 2">
    <name type="scientific">Meloidogyne enterolobii</name>
    <name type="common">Root-knot nematode worm</name>
    <name type="synonym">Meloidogyne mayaguensis</name>
    <dbReference type="NCBI Taxonomy" id="390850"/>
    <lineage>
        <taxon>Eukaryota</taxon>
        <taxon>Metazoa</taxon>
        <taxon>Ecdysozoa</taxon>
        <taxon>Nematoda</taxon>
        <taxon>Chromadorea</taxon>
        <taxon>Rhabditida</taxon>
        <taxon>Tylenchina</taxon>
        <taxon>Tylenchomorpha</taxon>
        <taxon>Tylenchoidea</taxon>
        <taxon>Meloidogynidae</taxon>
        <taxon>Meloidogyninae</taxon>
        <taxon>Meloidogyne</taxon>
    </lineage>
</organism>
<keyword evidence="2" id="KW-1185">Reference proteome</keyword>
<protein>
    <submittedName>
        <fullName evidence="1">Uncharacterized protein</fullName>
    </submittedName>
</protein>